<name>A0A2G5K4Y8_9RHOB</name>
<keyword evidence="3" id="KW-1185">Reference proteome</keyword>
<accession>A0A2G5K4Y8</accession>
<organism evidence="2 3">
    <name type="scientific">Paramylibacter kogurei</name>
    <dbReference type="NCBI Taxonomy" id="1889778"/>
    <lineage>
        <taxon>Bacteria</taxon>
        <taxon>Pseudomonadati</taxon>
        <taxon>Pseudomonadota</taxon>
        <taxon>Alphaproteobacteria</taxon>
        <taxon>Rhodobacterales</taxon>
        <taxon>Paracoccaceae</taxon>
        <taxon>Paramylibacter</taxon>
    </lineage>
</organism>
<sequence>MNKISGQQQIDKRRRRRKLSELSLGILGLGICLLLTPMINAFTLTSDGPNKLGLLAYIFGTWAALIICAFILSRFLVSEVADE</sequence>
<feature type="transmembrane region" description="Helical" evidence="1">
    <location>
        <begin position="54"/>
        <end position="77"/>
    </location>
</feature>
<dbReference type="AlphaFoldDB" id="A0A2G5K4Y8"/>
<feature type="transmembrane region" description="Helical" evidence="1">
    <location>
        <begin position="21"/>
        <end position="42"/>
    </location>
</feature>
<proteinExistence type="predicted"/>
<keyword evidence="1" id="KW-0472">Membrane</keyword>
<evidence type="ECO:0000256" key="1">
    <source>
        <dbReference type="SAM" id="Phobius"/>
    </source>
</evidence>
<comment type="caution">
    <text evidence="2">The sequence shown here is derived from an EMBL/GenBank/DDBJ whole genome shotgun (WGS) entry which is preliminary data.</text>
</comment>
<dbReference type="Proteomes" id="UP000231516">
    <property type="component" value="Unassembled WGS sequence"/>
</dbReference>
<evidence type="ECO:0000313" key="2">
    <source>
        <dbReference type="EMBL" id="PIB24598.1"/>
    </source>
</evidence>
<gene>
    <name evidence="2" type="ORF">BFP76_05290</name>
</gene>
<evidence type="ECO:0000313" key="3">
    <source>
        <dbReference type="Proteomes" id="UP000231516"/>
    </source>
</evidence>
<protein>
    <submittedName>
        <fullName evidence="2">Uncharacterized protein</fullName>
    </submittedName>
</protein>
<reference evidence="2 3" key="1">
    <citation type="submission" date="2016-08" db="EMBL/GenBank/DDBJ databases">
        <title>Draft genome of Amylibacter sp. strain 4G11.</title>
        <authorList>
            <person name="Wong S.-K."/>
            <person name="Hamasaki K."/>
            <person name="Yoshizawa S."/>
        </authorList>
    </citation>
    <scope>NUCLEOTIDE SEQUENCE [LARGE SCALE GENOMIC DNA]</scope>
    <source>
        <strain evidence="2 3">4G11</strain>
    </source>
</reference>
<dbReference type="EMBL" id="MDGM01000012">
    <property type="protein sequence ID" value="PIB24598.1"/>
    <property type="molecule type" value="Genomic_DNA"/>
</dbReference>
<keyword evidence="1" id="KW-1133">Transmembrane helix</keyword>
<dbReference type="RefSeq" id="WP_099593097.1">
    <property type="nucleotide sequence ID" value="NZ_MDGM01000012.1"/>
</dbReference>
<keyword evidence="1" id="KW-0812">Transmembrane</keyword>